<evidence type="ECO:0008006" key="3">
    <source>
        <dbReference type="Google" id="ProtNLM"/>
    </source>
</evidence>
<name>A0ABV1W4J3_9ACTN</name>
<evidence type="ECO:0000313" key="1">
    <source>
        <dbReference type="EMBL" id="MER6979105.1"/>
    </source>
</evidence>
<dbReference type="SUPFAM" id="SSF53474">
    <property type="entry name" value="alpha/beta-Hydrolases"/>
    <property type="match status" value="1"/>
</dbReference>
<protein>
    <recommendedName>
        <fullName evidence="3">Accessory Sec system protein Asp2</fullName>
    </recommendedName>
</protein>
<reference evidence="1 2" key="1">
    <citation type="submission" date="2024-06" db="EMBL/GenBank/DDBJ databases">
        <title>The Natural Products Discovery Center: Release of the First 8490 Sequenced Strains for Exploring Actinobacteria Biosynthetic Diversity.</title>
        <authorList>
            <person name="Kalkreuter E."/>
            <person name="Kautsar S.A."/>
            <person name="Yang D."/>
            <person name="Bader C.D."/>
            <person name="Teijaro C.N."/>
            <person name="Fluegel L."/>
            <person name="Davis C.M."/>
            <person name="Simpson J.R."/>
            <person name="Lauterbach L."/>
            <person name="Steele A.D."/>
            <person name="Gui C."/>
            <person name="Meng S."/>
            <person name="Li G."/>
            <person name="Viehrig K."/>
            <person name="Ye F."/>
            <person name="Su P."/>
            <person name="Kiefer A.F."/>
            <person name="Nichols A."/>
            <person name="Cepeda A.J."/>
            <person name="Yan W."/>
            <person name="Fan B."/>
            <person name="Jiang Y."/>
            <person name="Adhikari A."/>
            <person name="Zheng C.-J."/>
            <person name="Schuster L."/>
            <person name="Cowan T.M."/>
            <person name="Smanski M.J."/>
            <person name="Chevrette M.G."/>
            <person name="De Carvalho L.P.S."/>
            <person name="Shen B."/>
        </authorList>
    </citation>
    <scope>NUCLEOTIDE SEQUENCE [LARGE SCALE GENOMIC DNA]</scope>
    <source>
        <strain evidence="1 2">NPDC000634</strain>
    </source>
</reference>
<sequence>MTTGTDTSGAVPVEYRFRAGEGDVGHLIVVFSGFAAPNGYHFAGKSLNGLRANVLWIRDDFDGHYSYYMCRSMNFDIEASVLRLIENTMGQLGLGRDQVSLLGVSKGGSAALYFGLKHGFRNIVTVVPQFLVGSYVRDRAETGRYMLGPDMPPMHVDLLDGAIPELLKRYGAQGHNVYLFTSEADEQYETEISPHLQLFWACENFNLIRTNSQLVRQHGEVSGYNLPLVLGVLSALSDGAVPRLGFVENGQARVDPVQRQQYLAGLRASDALTAVLNKQDIRGNNLLLSGHAFIPGESPHGEFPSVKSLVIEGGGRHWEFPLATTEAKHTYSLYFDRFARDYTDGGFEPEAKTGIPMAGMPGGVFELSVRVASPAEGIDRRTKLVARRPFDIRRPFGGLEISLIGDEQRVRLVRRPVIGHFSQETAFSLEKSWLKDRTLHVEGVFFVHGIEAAAHGHANYYLVLRGAQATYSFRLGMSRKPLAVRPHLRRGDFGTYDFAYFATSGYKGVALTNAHPGDYEVYVSMSTGGSLFTASAGAVTLP</sequence>
<gene>
    <name evidence="1" type="ORF">ABT317_19460</name>
</gene>
<organism evidence="1 2">
    <name type="scientific">Streptomyces carpinensis</name>
    <dbReference type="NCBI Taxonomy" id="66369"/>
    <lineage>
        <taxon>Bacteria</taxon>
        <taxon>Bacillati</taxon>
        <taxon>Actinomycetota</taxon>
        <taxon>Actinomycetes</taxon>
        <taxon>Kitasatosporales</taxon>
        <taxon>Streptomycetaceae</taxon>
        <taxon>Streptomyces</taxon>
    </lineage>
</organism>
<dbReference type="InterPro" id="IPR029058">
    <property type="entry name" value="AB_hydrolase_fold"/>
</dbReference>
<comment type="caution">
    <text evidence="1">The sequence shown here is derived from an EMBL/GenBank/DDBJ whole genome shotgun (WGS) entry which is preliminary data.</text>
</comment>
<dbReference type="Proteomes" id="UP001458415">
    <property type="component" value="Unassembled WGS sequence"/>
</dbReference>
<dbReference type="RefSeq" id="WP_086731479.1">
    <property type="nucleotide sequence ID" value="NZ_MUBM01000635.1"/>
</dbReference>
<keyword evidence="2" id="KW-1185">Reference proteome</keyword>
<evidence type="ECO:0000313" key="2">
    <source>
        <dbReference type="Proteomes" id="UP001458415"/>
    </source>
</evidence>
<dbReference type="EMBL" id="JBEPCU010000320">
    <property type="protein sequence ID" value="MER6979105.1"/>
    <property type="molecule type" value="Genomic_DNA"/>
</dbReference>
<proteinExistence type="predicted"/>
<accession>A0ABV1W4J3</accession>